<reference evidence="3" key="1">
    <citation type="journal article" date="2019" name="Int. J. Syst. Evol. Microbiol.">
        <title>The Global Catalogue of Microorganisms (GCM) 10K type strain sequencing project: providing services to taxonomists for standard genome sequencing and annotation.</title>
        <authorList>
            <consortium name="The Broad Institute Genomics Platform"/>
            <consortium name="The Broad Institute Genome Sequencing Center for Infectious Disease"/>
            <person name="Wu L."/>
            <person name="Ma J."/>
        </authorList>
    </citation>
    <scope>NUCLEOTIDE SEQUENCE [LARGE SCALE GENOMIC DNA]</scope>
    <source>
        <strain evidence="3">JCM 3399</strain>
    </source>
</reference>
<gene>
    <name evidence="2" type="ORF">GCM10010211_72500</name>
</gene>
<dbReference type="Proteomes" id="UP000654471">
    <property type="component" value="Unassembled WGS sequence"/>
</dbReference>
<accession>A0ABQ2VKS3</accession>
<evidence type="ECO:0000313" key="2">
    <source>
        <dbReference type="EMBL" id="GGU94915.1"/>
    </source>
</evidence>
<dbReference type="EMBL" id="BMRP01000047">
    <property type="protein sequence ID" value="GGU94915.1"/>
    <property type="molecule type" value="Genomic_DNA"/>
</dbReference>
<feature type="region of interest" description="Disordered" evidence="1">
    <location>
        <begin position="1"/>
        <end position="122"/>
    </location>
</feature>
<keyword evidence="3" id="KW-1185">Reference proteome</keyword>
<name>A0ABQ2VKS3_9ACTN</name>
<comment type="caution">
    <text evidence="2">The sequence shown here is derived from an EMBL/GenBank/DDBJ whole genome shotgun (WGS) entry which is preliminary data.</text>
</comment>
<organism evidence="2 3">
    <name type="scientific">Streptomyces albospinus</name>
    <dbReference type="NCBI Taxonomy" id="285515"/>
    <lineage>
        <taxon>Bacteria</taxon>
        <taxon>Bacillati</taxon>
        <taxon>Actinomycetota</taxon>
        <taxon>Actinomycetes</taxon>
        <taxon>Kitasatosporales</taxon>
        <taxon>Streptomycetaceae</taxon>
        <taxon>Streptomyces</taxon>
    </lineage>
</organism>
<sequence length="122" mass="13365">MRHARDTPSHRALQAIRGIKTDRKARFTGARISDLPSRNRWPKTCRSGPDRLRQPSRQRTGDLNIRRNAEGGRPHPGSAVHMPLDAADLPGLHTHRVRPRERQGGDACGSAPSALDSASSAP</sequence>
<feature type="compositionally biased region" description="Low complexity" evidence="1">
    <location>
        <begin position="110"/>
        <end position="122"/>
    </location>
</feature>
<evidence type="ECO:0000313" key="3">
    <source>
        <dbReference type="Proteomes" id="UP000654471"/>
    </source>
</evidence>
<proteinExistence type="predicted"/>
<evidence type="ECO:0000256" key="1">
    <source>
        <dbReference type="SAM" id="MobiDB-lite"/>
    </source>
</evidence>
<protein>
    <submittedName>
        <fullName evidence="2">Uncharacterized protein</fullName>
    </submittedName>
</protein>
<feature type="compositionally biased region" description="Basic and acidic residues" evidence="1">
    <location>
        <begin position="64"/>
        <end position="73"/>
    </location>
</feature>